<dbReference type="SMART" id="SM00692">
    <property type="entry name" value="DM3"/>
    <property type="match status" value="1"/>
</dbReference>
<evidence type="ECO:0000256" key="3">
    <source>
        <dbReference type="ARBA" id="ARBA00022833"/>
    </source>
</evidence>
<keyword evidence="2 5" id="KW-0863">Zinc-finger</keyword>
<dbReference type="SMART" id="SM00980">
    <property type="entry name" value="THAP"/>
    <property type="match status" value="1"/>
</dbReference>
<organism evidence="8 9">
    <name type="scientific">Dinoponera quadriceps</name>
    <name type="common">South American ant</name>
    <dbReference type="NCBI Taxonomy" id="609295"/>
    <lineage>
        <taxon>Eukaryota</taxon>
        <taxon>Metazoa</taxon>
        <taxon>Ecdysozoa</taxon>
        <taxon>Arthropoda</taxon>
        <taxon>Hexapoda</taxon>
        <taxon>Insecta</taxon>
        <taxon>Pterygota</taxon>
        <taxon>Neoptera</taxon>
        <taxon>Endopterygota</taxon>
        <taxon>Hymenoptera</taxon>
        <taxon>Apocrita</taxon>
        <taxon>Aculeata</taxon>
        <taxon>Formicoidea</taxon>
        <taxon>Formicidae</taxon>
        <taxon>Ponerinae</taxon>
        <taxon>Ponerini</taxon>
        <taxon>Dinoponera</taxon>
    </lineage>
</organism>
<dbReference type="PANTHER" id="PTHR46600">
    <property type="entry name" value="THAP DOMAIN-CONTAINING"/>
    <property type="match status" value="1"/>
</dbReference>
<name>A0A6P3YC68_DINQU</name>
<evidence type="ECO:0000259" key="7">
    <source>
        <dbReference type="PROSITE" id="PS50950"/>
    </source>
</evidence>
<feature type="region of interest" description="Disordered" evidence="6">
    <location>
        <begin position="111"/>
        <end position="134"/>
    </location>
</feature>
<dbReference type="RefSeq" id="XP_014488676.1">
    <property type="nucleotide sequence ID" value="XM_014633190.1"/>
</dbReference>
<dbReference type="Pfam" id="PF05485">
    <property type="entry name" value="THAP"/>
    <property type="match status" value="1"/>
</dbReference>
<dbReference type="GO" id="GO:0008270">
    <property type="term" value="F:zinc ion binding"/>
    <property type="evidence" value="ECO:0007669"/>
    <property type="project" value="UniProtKB-KW"/>
</dbReference>
<dbReference type="InterPro" id="IPR038441">
    <property type="entry name" value="THAP_Znf_sf"/>
</dbReference>
<evidence type="ECO:0000313" key="8">
    <source>
        <dbReference type="Proteomes" id="UP000515204"/>
    </source>
</evidence>
<dbReference type="PANTHER" id="PTHR46600:SF11">
    <property type="entry name" value="THAP DOMAIN-CONTAINING PROTEIN 10"/>
    <property type="match status" value="1"/>
</dbReference>
<accession>A0A6P3YC68</accession>
<evidence type="ECO:0000256" key="1">
    <source>
        <dbReference type="ARBA" id="ARBA00022723"/>
    </source>
</evidence>
<dbReference type="AlphaFoldDB" id="A0A6P3YC68"/>
<feature type="domain" description="THAP-type" evidence="7">
    <location>
        <begin position="35"/>
        <end position="109"/>
    </location>
</feature>
<dbReference type="Proteomes" id="UP000515204">
    <property type="component" value="Unplaced"/>
</dbReference>
<dbReference type="GeneID" id="106751915"/>
<evidence type="ECO:0000313" key="9">
    <source>
        <dbReference type="RefSeq" id="XP_014488676.1"/>
    </source>
</evidence>
<keyword evidence="1" id="KW-0479">Metal-binding</keyword>
<keyword evidence="3" id="KW-0862">Zinc</keyword>
<feature type="compositionally biased region" description="Polar residues" evidence="6">
    <location>
        <begin position="115"/>
        <end position="134"/>
    </location>
</feature>
<dbReference type="InterPro" id="IPR006612">
    <property type="entry name" value="THAP_Znf"/>
</dbReference>
<proteinExistence type="predicted"/>
<evidence type="ECO:0000256" key="2">
    <source>
        <dbReference type="ARBA" id="ARBA00022771"/>
    </source>
</evidence>
<protein>
    <submittedName>
        <fullName evidence="9">Uncharacterized protein LOC106751915</fullName>
    </submittedName>
</protein>
<sequence>MPSGGEVVAIVRRLFSARSLASYNGVVMDRKPHEMATKSCILCNRKRNSEGTPRISFHAFPEDEEYRKKWLDAIGKAEIPVHSYLCSRHFPPSYFVSSTLKDDAIPALELGPTSDAEQNRSQQPRTKLSLSSAQVARPIIRRPRTRMLPDEEIQKMQPVKYVRYLKSVNWDEIAKVPSEAKIAWEVAMEELKEGYDKIKHLQAHVSHLKTTARKLETVLKARTKRTVASSQIS</sequence>
<keyword evidence="4 5" id="KW-0238">DNA-binding</keyword>
<dbReference type="OrthoDB" id="7312725at2759"/>
<keyword evidence="8" id="KW-1185">Reference proteome</keyword>
<dbReference type="InterPro" id="IPR026516">
    <property type="entry name" value="THAP1/10"/>
</dbReference>
<evidence type="ECO:0000256" key="5">
    <source>
        <dbReference type="PROSITE-ProRule" id="PRU00309"/>
    </source>
</evidence>
<evidence type="ECO:0000256" key="4">
    <source>
        <dbReference type="ARBA" id="ARBA00023125"/>
    </source>
</evidence>
<dbReference type="GO" id="GO:0043565">
    <property type="term" value="F:sequence-specific DNA binding"/>
    <property type="evidence" value="ECO:0007669"/>
    <property type="project" value="InterPro"/>
</dbReference>
<dbReference type="PROSITE" id="PS50950">
    <property type="entry name" value="ZF_THAP"/>
    <property type="match status" value="1"/>
</dbReference>
<reference evidence="9" key="1">
    <citation type="submission" date="2025-08" db="UniProtKB">
        <authorList>
            <consortium name="RefSeq"/>
        </authorList>
    </citation>
    <scope>IDENTIFICATION</scope>
</reference>
<gene>
    <name evidence="9" type="primary">LOC106751915</name>
</gene>
<dbReference type="SUPFAM" id="SSF57716">
    <property type="entry name" value="Glucocorticoid receptor-like (DNA-binding domain)"/>
    <property type="match status" value="1"/>
</dbReference>
<evidence type="ECO:0000256" key="6">
    <source>
        <dbReference type="SAM" id="MobiDB-lite"/>
    </source>
</evidence>
<dbReference type="Gene3D" id="6.20.210.20">
    <property type="entry name" value="THAP domain"/>
    <property type="match status" value="1"/>
</dbReference>
<dbReference type="KEGG" id="dqu:106751915"/>